<name>A0A1Y2F599_PROLT</name>
<feature type="transmembrane region" description="Helical" evidence="6">
    <location>
        <begin position="340"/>
        <end position="363"/>
    </location>
</feature>
<feature type="transmembrane region" description="Helical" evidence="6">
    <location>
        <begin position="305"/>
        <end position="328"/>
    </location>
</feature>
<comment type="subcellular location">
    <subcellularLocation>
        <location evidence="1">Membrane</location>
        <topology evidence="1">Multi-pass membrane protein</topology>
    </subcellularLocation>
</comment>
<feature type="transmembrane region" description="Helical" evidence="6">
    <location>
        <begin position="147"/>
        <end position="169"/>
    </location>
</feature>
<dbReference type="PANTHER" id="PTHR23502">
    <property type="entry name" value="MAJOR FACILITATOR SUPERFAMILY"/>
    <property type="match status" value="1"/>
</dbReference>
<dbReference type="InterPro" id="IPR036259">
    <property type="entry name" value="MFS_trans_sf"/>
</dbReference>
<sequence>MLSFIGFLPAGYYAPAIPQMRAEFGVSLFRATLGIVMYPVGFTVGPLLAAPLSELYGRRIIYKVCLPLVVLSCLGMAKARSFDMFLVFRFFSSLFISGPFTVAGGTISDMWPARIRAPAVILYATGGNVAAAFGPVLGGIVCYYTTWHWIFWSQMIYVGVLFVLVWFFVPETYTPKIFAITDKSVGTARQKIITAMSRPVVMIFTEPIVAAVSAYLAFVYGLMFCSFSAYPIQFKESRGWNTRDASLPFLGIVAGIFIAVAMSPFFIRLYRKNPVPESRLYNACLGAILLPISLFWYGWTSDPSIPAIASVTAGVGIGCSLLLLFLGITDLLVEIYTPRGIAASALAANGALRTIAAAVFPLFSNQMFHKLGTNWGASLLGFIAILMLPIPFVLLRYGASIRAKSRLAQPL</sequence>
<dbReference type="SUPFAM" id="SSF103473">
    <property type="entry name" value="MFS general substrate transporter"/>
    <property type="match status" value="1"/>
</dbReference>
<feature type="transmembrane region" description="Helical" evidence="6">
    <location>
        <begin position="85"/>
        <end position="108"/>
    </location>
</feature>
<feature type="transmembrane region" description="Helical" evidence="6">
    <location>
        <begin position="249"/>
        <end position="267"/>
    </location>
</feature>
<feature type="transmembrane region" description="Helical" evidence="6">
    <location>
        <begin position="120"/>
        <end position="141"/>
    </location>
</feature>
<evidence type="ECO:0000256" key="3">
    <source>
        <dbReference type="ARBA" id="ARBA00022692"/>
    </source>
</evidence>
<dbReference type="Gene3D" id="1.20.1250.20">
    <property type="entry name" value="MFS general substrate transporter like domains"/>
    <property type="match status" value="1"/>
</dbReference>
<feature type="transmembrane region" description="Helical" evidence="6">
    <location>
        <begin position="208"/>
        <end position="229"/>
    </location>
</feature>
<evidence type="ECO:0000256" key="4">
    <source>
        <dbReference type="ARBA" id="ARBA00022989"/>
    </source>
</evidence>
<dbReference type="GO" id="GO:0022857">
    <property type="term" value="F:transmembrane transporter activity"/>
    <property type="evidence" value="ECO:0007669"/>
    <property type="project" value="InterPro"/>
</dbReference>
<dbReference type="InterPro" id="IPR011701">
    <property type="entry name" value="MFS"/>
</dbReference>
<feature type="domain" description="Major facilitator superfamily (MFS) profile" evidence="7">
    <location>
        <begin position="1"/>
        <end position="401"/>
    </location>
</feature>
<dbReference type="Proteomes" id="UP000193685">
    <property type="component" value="Unassembled WGS sequence"/>
</dbReference>
<evidence type="ECO:0000259" key="7">
    <source>
        <dbReference type="PROSITE" id="PS50850"/>
    </source>
</evidence>
<evidence type="ECO:0000256" key="2">
    <source>
        <dbReference type="ARBA" id="ARBA00022448"/>
    </source>
</evidence>
<evidence type="ECO:0000313" key="9">
    <source>
        <dbReference type="Proteomes" id="UP000193685"/>
    </source>
</evidence>
<evidence type="ECO:0000256" key="6">
    <source>
        <dbReference type="SAM" id="Phobius"/>
    </source>
</evidence>
<dbReference type="GeneID" id="63788595"/>
<keyword evidence="9" id="KW-1185">Reference proteome</keyword>
<comment type="caution">
    <text evidence="8">The sequence shown here is derived from an EMBL/GenBank/DDBJ whole genome shotgun (WGS) entry which is preliminary data.</text>
</comment>
<dbReference type="AlphaFoldDB" id="A0A1Y2F599"/>
<dbReference type="RefSeq" id="XP_040723730.1">
    <property type="nucleotide sequence ID" value="XM_040871996.1"/>
</dbReference>
<feature type="transmembrane region" description="Helical" evidence="6">
    <location>
        <begin position="60"/>
        <end position="79"/>
    </location>
</feature>
<organism evidence="8 9">
    <name type="scientific">Protomyces lactucae-debilis</name>
    <dbReference type="NCBI Taxonomy" id="2754530"/>
    <lineage>
        <taxon>Eukaryota</taxon>
        <taxon>Fungi</taxon>
        <taxon>Dikarya</taxon>
        <taxon>Ascomycota</taxon>
        <taxon>Taphrinomycotina</taxon>
        <taxon>Taphrinomycetes</taxon>
        <taxon>Taphrinales</taxon>
        <taxon>Protomycetaceae</taxon>
        <taxon>Protomyces</taxon>
    </lineage>
</organism>
<accession>A0A1Y2F599</accession>
<dbReference type="PROSITE" id="PS50850">
    <property type="entry name" value="MFS"/>
    <property type="match status" value="1"/>
</dbReference>
<feature type="transmembrane region" description="Helical" evidence="6">
    <location>
        <begin position="375"/>
        <end position="397"/>
    </location>
</feature>
<dbReference type="OMA" id="PPTHWIV"/>
<dbReference type="Pfam" id="PF07690">
    <property type="entry name" value="MFS_1"/>
    <property type="match status" value="1"/>
</dbReference>
<keyword evidence="5 6" id="KW-0472">Membrane</keyword>
<evidence type="ECO:0000313" key="8">
    <source>
        <dbReference type="EMBL" id="ORY79098.1"/>
    </source>
</evidence>
<proteinExistence type="predicted"/>
<dbReference type="GO" id="GO:0005886">
    <property type="term" value="C:plasma membrane"/>
    <property type="evidence" value="ECO:0007669"/>
    <property type="project" value="TreeGrafter"/>
</dbReference>
<keyword evidence="2" id="KW-0813">Transport</keyword>
<feature type="transmembrane region" description="Helical" evidence="6">
    <location>
        <begin position="279"/>
        <end position="299"/>
    </location>
</feature>
<feature type="transmembrane region" description="Helical" evidence="6">
    <location>
        <begin position="28"/>
        <end position="48"/>
    </location>
</feature>
<dbReference type="STRING" id="56484.A0A1Y2F599"/>
<keyword evidence="3 6" id="KW-0812">Transmembrane</keyword>
<protein>
    <submittedName>
        <fullName evidence="8">Major facilitator superfamily domain-containing protein</fullName>
    </submittedName>
</protein>
<dbReference type="InterPro" id="IPR020846">
    <property type="entry name" value="MFS_dom"/>
</dbReference>
<evidence type="ECO:0000256" key="1">
    <source>
        <dbReference type="ARBA" id="ARBA00004141"/>
    </source>
</evidence>
<keyword evidence="4 6" id="KW-1133">Transmembrane helix</keyword>
<dbReference type="OrthoDB" id="446368at2759"/>
<gene>
    <name evidence="8" type="ORF">BCR37DRAFT_403346</name>
</gene>
<dbReference type="PANTHER" id="PTHR23502:SF132">
    <property type="entry name" value="POLYAMINE TRANSPORTER 2-RELATED"/>
    <property type="match status" value="1"/>
</dbReference>
<dbReference type="EMBL" id="MCFI01000016">
    <property type="protein sequence ID" value="ORY79098.1"/>
    <property type="molecule type" value="Genomic_DNA"/>
</dbReference>
<reference evidence="8 9" key="1">
    <citation type="submission" date="2016-07" db="EMBL/GenBank/DDBJ databases">
        <title>Pervasive Adenine N6-methylation of Active Genes in Fungi.</title>
        <authorList>
            <consortium name="DOE Joint Genome Institute"/>
            <person name="Mondo S.J."/>
            <person name="Dannebaum R.O."/>
            <person name="Kuo R.C."/>
            <person name="Labutti K."/>
            <person name="Haridas S."/>
            <person name="Kuo A."/>
            <person name="Salamov A."/>
            <person name="Ahrendt S.R."/>
            <person name="Lipzen A."/>
            <person name="Sullivan W."/>
            <person name="Andreopoulos W.B."/>
            <person name="Clum A."/>
            <person name="Lindquist E."/>
            <person name="Daum C."/>
            <person name="Ramamoorthy G.K."/>
            <person name="Gryganskyi A."/>
            <person name="Culley D."/>
            <person name="Magnuson J.K."/>
            <person name="James T.Y."/>
            <person name="O'Malley M.A."/>
            <person name="Stajich J.E."/>
            <person name="Spatafora J.W."/>
            <person name="Visel A."/>
            <person name="Grigoriev I.V."/>
        </authorList>
    </citation>
    <scope>NUCLEOTIDE SEQUENCE [LARGE SCALE GENOMIC DNA]</scope>
    <source>
        <strain evidence="8 9">12-1054</strain>
    </source>
</reference>
<evidence type="ECO:0000256" key="5">
    <source>
        <dbReference type="ARBA" id="ARBA00023136"/>
    </source>
</evidence>